<organism evidence="1 2">
    <name type="scientific">Pholiota conissans</name>
    <dbReference type="NCBI Taxonomy" id="109636"/>
    <lineage>
        <taxon>Eukaryota</taxon>
        <taxon>Fungi</taxon>
        <taxon>Dikarya</taxon>
        <taxon>Basidiomycota</taxon>
        <taxon>Agaricomycotina</taxon>
        <taxon>Agaricomycetes</taxon>
        <taxon>Agaricomycetidae</taxon>
        <taxon>Agaricales</taxon>
        <taxon>Agaricineae</taxon>
        <taxon>Strophariaceae</taxon>
        <taxon>Pholiota</taxon>
    </lineage>
</organism>
<dbReference type="AlphaFoldDB" id="A0A9P6CV04"/>
<keyword evidence="2" id="KW-1185">Reference proteome</keyword>
<proteinExistence type="predicted"/>
<sequence>MALGSSDIPRLRALMATQVRAGASVYAILEKVDKAAARQYSPKGYEQADFNRTFLIYKLGGFAAANIAQRSLGLPSIDTAKRHIPTAPLQPSPGFPTPEELSTNLKQCYPLENVALDQPTFGMSIQYDELKVQERLRWDPRSNYILGVCREHGKGCALQFRSIAQADTIAEALKDKRIHLATEVTVIGSSILCSEPQKYVTKPYGMSGSCKRETVEDQEKLIATSIMAVKNQQNQLKTVLYCLCSDGDSRRRRAFINLTMTRDLQPEDGIYSNLSQLPLFNLKCGDDALMADFDWKHVLKRFRNTAIRQKGFSLNGHAFSTSILRQHLKSLEMTDLTIDALLSPNDKQDVVLMLKLLRAISQLSEAPATASPLARSTRNMLRLLGQLYGHLLNAYLDISLSLHQQLVELGTAAHLILALYRKDKGNFIPVQSYFDVMKSRPMKLKLFPRNQRRMYCAFKILLLLLSSAIRISSSQ</sequence>
<gene>
    <name evidence="1" type="ORF">BDN70DRAFT_816863</name>
</gene>
<evidence type="ECO:0000313" key="2">
    <source>
        <dbReference type="Proteomes" id="UP000807469"/>
    </source>
</evidence>
<name>A0A9P6CV04_9AGAR</name>
<reference evidence="1" key="1">
    <citation type="submission" date="2020-11" db="EMBL/GenBank/DDBJ databases">
        <authorList>
            <consortium name="DOE Joint Genome Institute"/>
            <person name="Ahrendt S."/>
            <person name="Riley R."/>
            <person name="Andreopoulos W."/>
            <person name="Labutti K."/>
            <person name="Pangilinan J."/>
            <person name="Ruiz-Duenas F.J."/>
            <person name="Barrasa J.M."/>
            <person name="Sanchez-Garcia M."/>
            <person name="Camarero S."/>
            <person name="Miyauchi S."/>
            <person name="Serrano A."/>
            <person name="Linde D."/>
            <person name="Babiker R."/>
            <person name="Drula E."/>
            <person name="Ayuso-Fernandez I."/>
            <person name="Pacheco R."/>
            <person name="Padilla G."/>
            <person name="Ferreira P."/>
            <person name="Barriuso J."/>
            <person name="Kellner H."/>
            <person name="Castanera R."/>
            <person name="Alfaro M."/>
            <person name="Ramirez L."/>
            <person name="Pisabarro A.G."/>
            <person name="Kuo A."/>
            <person name="Tritt A."/>
            <person name="Lipzen A."/>
            <person name="He G."/>
            <person name="Yan M."/>
            <person name="Ng V."/>
            <person name="Cullen D."/>
            <person name="Martin F."/>
            <person name="Rosso M.-N."/>
            <person name="Henrissat B."/>
            <person name="Hibbett D."/>
            <person name="Martinez A.T."/>
            <person name="Grigoriev I.V."/>
        </authorList>
    </citation>
    <scope>NUCLEOTIDE SEQUENCE</scope>
    <source>
        <strain evidence="1">CIRM-BRFM 674</strain>
    </source>
</reference>
<protein>
    <submittedName>
        <fullName evidence="1">Uncharacterized protein</fullName>
    </submittedName>
</protein>
<dbReference type="Proteomes" id="UP000807469">
    <property type="component" value="Unassembled WGS sequence"/>
</dbReference>
<comment type="caution">
    <text evidence="1">The sequence shown here is derived from an EMBL/GenBank/DDBJ whole genome shotgun (WGS) entry which is preliminary data.</text>
</comment>
<dbReference type="EMBL" id="MU155423">
    <property type="protein sequence ID" value="KAF9473694.1"/>
    <property type="molecule type" value="Genomic_DNA"/>
</dbReference>
<evidence type="ECO:0000313" key="1">
    <source>
        <dbReference type="EMBL" id="KAF9473694.1"/>
    </source>
</evidence>
<accession>A0A9P6CV04</accession>
<dbReference type="OrthoDB" id="2691851at2759"/>